<evidence type="ECO:0000313" key="4">
    <source>
        <dbReference type="Proteomes" id="UP000663888"/>
    </source>
</evidence>
<evidence type="ECO:0000313" key="3">
    <source>
        <dbReference type="EMBL" id="CAE6460869.1"/>
    </source>
</evidence>
<protein>
    <submittedName>
        <fullName evidence="3">Uncharacterized protein</fullName>
    </submittedName>
</protein>
<proteinExistence type="predicted"/>
<dbReference type="AlphaFoldDB" id="A0A8H3BLR5"/>
<feature type="signal peptide" evidence="2">
    <location>
        <begin position="1"/>
        <end position="18"/>
    </location>
</feature>
<name>A0A8H3BLR5_9AGAM</name>
<accession>A0A8H3BLR5</accession>
<organism evidence="3 4">
    <name type="scientific">Rhizoctonia solani</name>
    <dbReference type="NCBI Taxonomy" id="456999"/>
    <lineage>
        <taxon>Eukaryota</taxon>
        <taxon>Fungi</taxon>
        <taxon>Dikarya</taxon>
        <taxon>Basidiomycota</taxon>
        <taxon>Agaricomycotina</taxon>
        <taxon>Agaricomycetes</taxon>
        <taxon>Cantharellales</taxon>
        <taxon>Ceratobasidiaceae</taxon>
        <taxon>Rhizoctonia</taxon>
    </lineage>
</organism>
<gene>
    <name evidence="3" type="ORF">RDB_LOCUS89375</name>
</gene>
<keyword evidence="2" id="KW-0732">Signal</keyword>
<feature type="chain" id="PRO_5034937633" evidence="2">
    <location>
        <begin position="19"/>
        <end position="215"/>
    </location>
</feature>
<evidence type="ECO:0000256" key="1">
    <source>
        <dbReference type="SAM" id="MobiDB-lite"/>
    </source>
</evidence>
<comment type="caution">
    <text evidence="3">The sequence shown here is derived from an EMBL/GenBank/DDBJ whole genome shotgun (WGS) entry which is preliminary data.</text>
</comment>
<feature type="compositionally biased region" description="Low complexity" evidence="1">
    <location>
        <begin position="126"/>
        <end position="184"/>
    </location>
</feature>
<dbReference type="PANTHER" id="PTHR37487">
    <property type="entry name" value="CHROMOSOME 1, WHOLE GENOME SHOTGUN SEQUENCE"/>
    <property type="match status" value="1"/>
</dbReference>
<sequence length="215" mass="21130">MFKFAVASLLAVASLVVAQNDPSINSPASVVQCQPVQLSWTATKEPVYIAIIPGGQPGATPIEDFGVQAPGTKTMTWKCNRKAGTSITFQIRDSDGAVAYSGNVNVQDSSDSSCVKDTPAPPPPSSAAAPSASSATPPSGGASSAPAPAPAPGTTAAAPPANTTRAADSSVSSRAPAAATSATPSSTAVAANAALHGAQIGWTGLMGVLAAYIIV</sequence>
<reference evidence="3" key="1">
    <citation type="submission" date="2021-01" db="EMBL/GenBank/DDBJ databases">
        <authorList>
            <person name="Kaushik A."/>
        </authorList>
    </citation>
    <scope>NUCLEOTIDE SEQUENCE</scope>
    <source>
        <strain evidence="3">AG4-R118</strain>
    </source>
</reference>
<evidence type="ECO:0000256" key="2">
    <source>
        <dbReference type="SAM" id="SignalP"/>
    </source>
</evidence>
<dbReference type="Proteomes" id="UP000663888">
    <property type="component" value="Unassembled WGS sequence"/>
</dbReference>
<dbReference type="PANTHER" id="PTHR37487:SF2">
    <property type="entry name" value="EXPRESSED PROTEIN"/>
    <property type="match status" value="1"/>
</dbReference>
<feature type="region of interest" description="Disordered" evidence="1">
    <location>
        <begin position="107"/>
        <end position="184"/>
    </location>
</feature>
<dbReference type="EMBL" id="CAJMWX010001052">
    <property type="protein sequence ID" value="CAE6460869.1"/>
    <property type="molecule type" value="Genomic_DNA"/>
</dbReference>